<dbReference type="PANTHER" id="PTHR30589">
    <property type="entry name" value="PROLIPOPROTEIN DIACYLGLYCERYL TRANSFERASE"/>
    <property type="match status" value="1"/>
</dbReference>
<sequence>MYPNLYYAFKDLFGVNWNGLRFINSFGFFVALSFLAAAYVLTLELKRKERMGLLSFQEVKMVVGKQASMSELLLNFLLGFLLGYKIIGLFLSDSKATADPQQFIFSSEGNWPVGIALGVLFAGLKWWEKQKQKLDKPEERTIRIWPHDRVGDLVIYAALFGFLGAKIFHNLENWNDFKENPVEALLSFSGLTFYGGLITAAVAIWFYTRKHKISFRHLCDSMAPALILAYALGRIGCQVAGDGDWGILNSAYVTVPGNKSKVELVDSTRFQNTLQAHSSLYLRTFQVNNVSEIPHASVKAPGWLPNWLFAYSYPHNVVNEGAPIPGCTEEQFCNQLPIPVFPTPFYETVVSLLLFLFLWSLRKKMKVPGTLFGVYLIVNGIERFFVEKIRVNTKYDIFGFHPTQAEIIAVALIITGAAIYYFMKKKHMSKSDTAKV</sequence>
<dbReference type="STRING" id="550983.A4R26_20190"/>
<evidence type="ECO:0000256" key="2">
    <source>
        <dbReference type="ARBA" id="ARBA00022475"/>
    </source>
</evidence>
<feature type="transmembrane region" description="Helical" evidence="7">
    <location>
        <begin position="188"/>
        <end position="207"/>
    </location>
</feature>
<dbReference type="PANTHER" id="PTHR30589:SF0">
    <property type="entry name" value="PHOSPHATIDYLGLYCEROL--PROLIPOPROTEIN DIACYLGLYCERYL TRANSFERASE"/>
    <property type="match status" value="1"/>
</dbReference>
<comment type="similarity">
    <text evidence="1">Belongs to the Lgt family.</text>
</comment>
<keyword evidence="9" id="KW-1185">Reference proteome</keyword>
<evidence type="ECO:0000256" key="6">
    <source>
        <dbReference type="ARBA" id="ARBA00023136"/>
    </source>
</evidence>
<keyword evidence="6 7" id="KW-0472">Membrane</keyword>
<dbReference type="InterPro" id="IPR001640">
    <property type="entry name" value="Lgt"/>
</dbReference>
<feature type="transmembrane region" description="Helical" evidence="7">
    <location>
        <begin position="111"/>
        <end position="128"/>
    </location>
</feature>
<evidence type="ECO:0000313" key="9">
    <source>
        <dbReference type="Proteomes" id="UP000192276"/>
    </source>
</evidence>
<dbReference type="Pfam" id="PF01790">
    <property type="entry name" value="LGT"/>
    <property type="match status" value="1"/>
</dbReference>
<dbReference type="GO" id="GO:0042158">
    <property type="term" value="P:lipoprotein biosynthetic process"/>
    <property type="evidence" value="ECO:0007669"/>
    <property type="project" value="InterPro"/>
</dbReference>
<feature type="transmembrane region" description="Helical" evidence="7">
    <location>
        <begin position="72"/>
        <end position="91"/>
    </location>
</feature>
<organism evidence="8 9">
    <name type="scientific">Niastella populi</name>
    <dbReference type="NCBI Taxonomy" id="550983"/>
    <lineage>
        <taxon>Bacteria</taxon>
        <taxon>Pseudomonadati</taxon>
        <taxon>Bacteroidota</taxon>
        <taxon>Chitinophagia</taxon>
        <taxon>Chitinophagales</taxon>
        <taxon>Chitinophagaceae</taxon>
        <taxon>Niastella</taxon>
    </lineage>
</organism>
<dbReference type="RefSeq" id="WP_081164389.1">
    <property type="nucleotide sequence ID" value="NZ_LWBP01000156.1"/>
</dbReference>
<keyword evidence="5 7" id="KW-1133">Transmembrane helix</keyword>
<evidence type="ECO:0000256" key="3">
    <source>
        <dbReference type="ARBA" id="ARBA00022679"/>
    </source>
</evidence>
<evidence type="ECO:0000313" key="8">
    <source>
        <dbReference type="EMBL" id="OQP60279.1"/>
    </source>
</evidence>
<accession>A0A1V9FPH9</accession>
<proteinExistence type="inferred from homology"/>
<comment type="caution">
    <text evidence="8">The sequence shown here is derived from an EMBL/GenBank/DDBJ whole genome shotgun (WGS) entry which is preliminary data.</text>
</comment>
<feature type="transmembrane region" description="Helical" evidence="7">
    <location>
        <begin position="20"/>
        <end position="41"/>
    </location>
</feature>
<dbReference type="AlphaFoldDB" id="A0A1V9FPH9"/>
<evidence type="ECO:0000256" key="1">
    <source>
        <dbReference type="ARBA" id="ARBA00007150"/>
    </source>
</evidence>
<dbReference type="Proteomes" id="UP000192276">
    <property type="component" value="Unassembled WGS sequence"/>
</dbReference>
<keyword evidence="4 7" id="KW-0812">Transmembrane</keyword>
<keyword evidence="3 8" id="KW-0808">Transferase</keyword>
<evidence type="ECO:0000256" key="5">
    <source>
        <dbReference type="ARBA" id="ARBA00022989"/>
    </source>
</evidence>
<gene>
    <name evidence="8" type="ORF">A4R26_20190</name>
</gene>
<name>A0A1V9FPH9_9BACT</name>
<feature type="transmembrane region" description="Helical" evidence="7">
    <location>
        <begin position="367"/>
        <end position="386"/>
    </location>
</feature>
<dbReference type="GO" id="GO:0005886">
    <property type="term" value="C:plasma membrane"/>
    <property type="evidence" value="ECO:0007669"/>
    <property type="project" value="InterPro"/>
</dbReference>
<dbReference type="GO" id="GO:0008961">
    <property type="term" value="F:phosphatidylglycerol-prolipoprotein diacylglyceryl transferase activity"/>
    <property type="evidence" value="ECO:0007669"/>
    <property type="project" value="InterPro"/>
</dbReference>
<dbReference type="EMBL" id="LWBP01000156">
    <property type="protein sequence ID" value="OQP60279.1"/>
    <property type="molecule type" value="Genomic_DNA"/>
</dbReference>
<feature type="transmembrane region" description="Helical" evidence="7">
    <location>
        <begin position="344"/>
        <end position="361"/>
    </location>
</feature>
<dbReference type="OrthoDB" id="871140at2"/>
<reference evidence="9" key="1">
    <citation type="submission" date="2016-04" db="EMBL/GenBank/DDBJ databases">
        <authorList>
            <person name="Chen L."/>
            <person name="Zhuang W."/>
            <person name="Wang G."/>
        </authorList>
    </citation>
    <scope>NUCLEOTIDE SEQUENCE [LARGE SCALE GENOMIC DNA]</scope>
    <source>
        <strain evidence="9">208</strain>
    </source>
</reference>
<evidence type="ECO:0000256" key="4">
    <source>
        <dbReference type="ARBA" id="ARBA00022692"/>
    </source>
</evidence>
<evidence type="ECO:0000256" key="7">
    <source>
        <dbReference type="SAM" id="Phobius"/>
    </source>
</evidence>
<feature type="transmembrane region" description="Helical" evidence="7">
    <location>
        <begin position="407"/>
        <end position="423"/>
    </location>
</feature>
<feature type="transmembrane region" description="Helical" evidence="7">
    <location>
        <begin position="149"/>
        <end position="168"/>
    </location>
</feature>
<protein>
    <submittedName>
        <fullName evidence="8">Diacylglyceryl transferase</fullName>
    </submittedName>
</protein>
<keyword evidence="2" id="KW-1003">Cell membrane</keyword>